<name>A0AAD5SUZ1_9FUNG</name>
<accession>A0AAD5SUZ1</accession>
<comment type="subcellular location">
    <subcellularLocation>
        <location evidence="1">Nucleus</location>
    </subcellularLocation>
</comment>
<dbReference type="Pfam" id="PF07741">
    <property type="entry name" value="BRF1"/>
    <property type="match status" value="1"/>
</dbReference>
<keyword evidence="9" id="KW-0539">Nucleus</keyword>
<evidence type="ECO:0000256" key="9">
    <source>
        <dbReference type="ARBA" id="ARBA00023242"/>
    </source>
</evidence>
<dbReference type="GO" id="GO:0000995">
    <property type="term" value="F:RNA polymerase III general transcription initiation factor activity"/>
    <property type="evidence" value="ECO:0007669"/>
    <property type="project" value="TreeGrafter"/>
</dbReference>
<dbReference type="GO" id="GO:0005634">
    <property type="term" value="C:nucleus"/>
    <property type="evidence" value="ECO:0007669"/>
    <property type="project" value="UniProtKB-SubCell"/>
</dbReference>
<dbReference type="InterPro" id="IPR013763">
    <property type="entry name" value="Cyclin-like_dom"/>
</dbReference>
<evidence type="ECO:0000256" key="7">
    <source>
        <dbReference type="ARBA" id="ARBA00023159"/>
    </source>
</evidence>
<keyword evidence="15" id="KW-1185">Reference proteome</keyword>
<dbReference type="InterPro" id="IPR013137">
    <property type="entry name" value="Znf_TFIIB"/>
</dbReference>
<evidence type="ECO:0000256" key="2">
    <source>
        <dbReference type="ARBA" id="ARBA00010857"/>
    </source>
</evidence>
<dbReference type="GO" id="GO:0001006">
    <property type="term" value="F:RNA polymerase III type 3 promoter sequence-specific DNA binding"/>
    <property type="evidence" value="ECO:0007669"/>
    <property type="project" value="TreeGrafter"/>
</dbReference>
<evidence type="ECO:0000256" key="5">
    <source>
        <dbReference type="ARBA" id="ARBA00022833"/>
    </source>
</evidence>
<dbReference type="SUPFAM" id="SSF47954">
    <property type="entry name" value="Cyclin-like"/>
    <property type="match status" value="1"/>
</dbReference>
<dbReference type="AlphaFoldDB" id="A0AAD5SUZ1"/>
<evidence type="ECO:0000259" key="13">
    <source>
        <dbReference type="PROSITE" id="PS51134"/>
    </source>
</evidence>
<dbReference type="Pfam" id="PF00382">
    <property type="entry name" value="TFIIB"/>
    <property type="match status" value="1"/>
</dbReference>
<evidence type="ECO:0000256" key="8">
    <source>
        <dbReference type="ARBA" id="ARBA00023163"/>
    </source>
</evidence>
<evidence type="ECO:0000256" key="10">
    <source>
        <dbReference type="ARBA" id="ARBA00031009"/>
    </source>
</evidence>
<feature type="region of interest" description="Disordered" evidence="12">
    <location>
        <begin position="482"/>
        <end position="516"/>
    </location>
</feature>
<dbReference type="Gene3D" id="1.20.5.650">
    <property type="entry name" value="Single helix bin"/>
    <property type="match status" value="1"/>
</dbReference>
<keyword evidence="6" id="KW-0805">Transcription regulation</keyword>
<dbReference type="Gene3D" id="1.10.472.10">
    <property type="entry name" value="Cyclin-like"/>
    <property type="match status" value="2"/>
</dbReference>
<sequence>MAICGTCGSADLEYEPSLGHQVCRTCGEVLEQNAIVSEVTFTEGAGADGFFVAKGSARASRGPNRMGVKADAGASREQTLRNGHNNIANIGHQMRMTVRQIEEAQRFFNMAVVSEFRVLTKRGKKTNEPSINERYKIRPRTNNNNSETNKKCYVRIIDIDFDFNLFSKKETLQKEEKPIALLPDVSMLSVSGRFDQTSHMLIDFSEHLQINVFVLGNTFVRLVQVLQVAHSIPLVDPVLYIVRFANKLDFGDETPAVIRDANRVVSRMDRDWIVKGRKPAGICAAALFIAARMHGFARTPSEIASVVKICEATLIKRLIDFKQTPSSELSVNEFKDIMLESSQDPPSFAKKRKMSVVADSAETDTSNSNNNSTKRNSITATTLAQGKNDDNDNDYDQDGDGKGQENDNILNDIHQHLRSKAMQAAVFELGVTNLDFMDVSDLAALDNDREIEGCLLSEEEIVIKTMIWEIENKDWERQKMAAAAIGPKPTAKKPRKKREPGTGGSSSTSQHPGMNLLASKPALSKKINYEMISTLFNDDQSFSVGGIVGESSSSGDFVDESVVSGGG</sequence>
<dbReference type="CDD" id="cd20554">
    <property type="entry name" value="CYCLIN_TFIIIB90_rpt2"/>
    <property type="match status" value="1"/>
</dbReference>
<dbReference type="GO" id="GO:0017025">
    <property type="term" value="F:TBP-class protein binding"/>
    <property type="evidence" value="ECO:0007669"/>
    <property type="project" value="InterPro"/>
</dbReference>
<dbReference type="Proteomes" id="UP001211907">
    <property type="component" value="Unassembled WGS sequence"/>
</dbReference>
<dbReference type="InterPro" id="IPR000812">
    <property type="entry name" value="TFIIB"/>
</dbReference>
<feature type="region of interest" description="Disordered" evidence="12">
    <location>
        <begin position="547"/>
        <end position="567"/>
    </location>
</feature>
<comment type="similarity">
    <text evidence="2">Belongs to the TFIIB family.</text>
</comment>
<gene>
    <name evidence="14" type="primary">BRF1</name>
    <name evidence="14" type="ORF">HK100_002761</name>
</gene>
<dbReference type="GO" id="GO:0070897">
    <property type="term" value="P:transcription preinitiation complex assembly"/>
    <property type="evidence" value="ECO:0007669"/>
    <property type="project" value="InterPro"/>
</dbReference>
<dbReference type="InterPro" id="IPR013150">
    <property type="entry name" value="TFIIB_cyclin"/>
</dbReference>
<dbReference type="Gene3D" id="1.10.472.170">
    <property type="match status" value="1"/>
</dbReference>
<keyword evidence="3" id="KW-0479">Metal-binding</keyword>
<dbReference type="SMART" id="SM00385">
    <property type="entry name" value="CYCLIN"/>
    <property type="match status" value="1"/>
</dbReference>
<evidence type="ECO:0000256" key="11">
    <source>
        <dbReference type="PROSITE-ProRule" id="PRU00469"/>
    </source>
</evidence>
<dbReference type="PANTHER" id="PTHR11618:SF4">
    <property type="entry name" value="TRANSCRIPTION FACTOR IIIB 90 KDA SUBUNIT"/>
    <property type="match status" value="1"/>
</dbReference>
<dbReference type="EMBL" id="JADGJH010001652">
    <property type="protein sequence ID" value="KAJ3111237.1"/>
    <property type="molecule type" value="Genomic_DNA"/>
</dbReference>
<dbReference type="PANTHER" id="PTHR11618">
    <property type="entry name" value="TRANSCRIPTION INITIATION FACTOR IIB-RELATED"/>
    <property type="match status" value="1"/>
</dbReference>
<reference evidence="14" key="1">
    <citation type="submission" date="2020-05" db="EMBL/GenBank/DDBJ databases">
        <title>Phylogenomic resolution of chytrid fungi.</title>
        <authorList>
            <person name="Stajich J.E."/>
            <person name="Amses K."/>
            <person name="Simmons R."/>
            <person name="Seto K."/>
            <person name="Myers J."/>
            <person name="Bonds A."/>
            <person name="Quandt C.A."/>
            <person name="Barry K."/>
            <person name="Liu P."/>
            <person name="Grigoriev I."/>
            <person name="Longcore J.E."/>
            <person name="James T.Y."/>
        </authorList>
    </citation>
    <scope>NUCLEOTIDE SEQUENCE</scope>
    <source>
        <strain evidence="14">JEL0513</strain>
    </source>
</reference>
<dbReference type="InterPro" id="IPR011665">
    <property type="entry name" value="BRF1_TBP-bd_dom"/>
</dbReference>
<keyword evidence="8" id="KW-0804">Transcription</keyword>
<evidence type="ECO:0000313" key="15">
    <source>
        <dbReference type="Proteomes" id="UP001211907"/>
    </source>
</evidence>
<evidence type="ECO:0000256" key="1">
    <source>
        <dbReference type="ARBA" id="ARBA00004123"/>
    </source>
</evidence>
<proteinExistence type="inferred from homology"/>
<keyword evidence="5" id="KW-0862">Zinc</keyword>
<feature type="domain" description="TFIIB-type" evidence="13">
    <location>
        <begin position="1"/>
        <end position="31"/>
    </location>
</feature>
<evidence type="ECO:0000256" key="6">
    <source>
        <dbReference type="ARBA" id="ARBA00023015"/>
    </source>
</evidence>
<dbReference type="GO" id="GO:0000126">
    <property type="term" value="C:transcription factor TFIIIB complex"/>
    <property type="evidence" value="ECO:0007669"/>
    <property type="project" value="TreeGrafter"/>
</dbReference>
<dbReference type="SUPFAM" id="SSF57783">
    <property type="entry name" value="Zinc beta-ribbon"/>
    <property type="match status" value="1"/>
</dbReference>
<protein>
    <recommendedName>
        <fullName evidence="10">B-related factor 1</fullName>
    </recommendedName>
</protein>
<dbReference type="FunFam" id="1.10.472.10:FF:000002">
    <property type="entry name" value="Transcription factor IIIB 90 kDa subunit"/>
    <property type="match status" value="1"/>
</dbReference>
<feature type="compositionally biased region" description="Low complexity" evidence="12">
    <location>
        <begin position="363"/>
        <end position="379"/>
    </location>
</feature>
<dbReference type="GO" id="GO:0097550">
    <property type="term" value="C:transcription preinitiation complex"/>
    <property type="evidence" value="ECO:0007669"/>
    <property type="project" value="TreeGrafter"/>
</dbReference>
<evidence type="ECO:0000313" key="14">
    <source>
        <dbReference type="EMBL" id="KAJ3111237.1"/>
    </source>
</evidence>
<evidence type="ECO:0000256" key="12">
    <source>
        <dbReference type="SAM" id="MobiDB-lite"/>
    </source>
</evidence>
<dbReference type="InterPro" id="IPR036915">
    <property type="entry name" value="Cyclin-like_sf"/>
</dbReference>
<feature type="region of interest" description="Disordered" evidence="12">
    <location>
        <begin position="344"/>
        <end position="408"/>
    </location>
</feature>
<keyword evidence="7" id="KW-0010">Activator</keyword>
<keyword evidence="4 11" id="KW-0863">Zinc-finger</keyword>
<organism evidence="14 15">
    <name type="scientific">Physocladia obscura</name>
    <dbReference type="NCBI Taxonomy" id="109957"/>
    <lineage>
        <taxon>Eukaryota</taxon>
        <taxon>Fungi</taxon>
        <taxon>Fungi incertae sedis</taxon>
        <taxon>Chytridiomycota</taxon>
        <taxon>Chytridiomycota incertae sedis</taxon>
        <taxon>Chytridiomycetes</taxon>
        <taxon>Chytridiales</taxon>
        <taxon>Chytriomycetaceae</taxon>
        <taxon>Physocladia</taxon>
    </lineage>
</organism>
<evidence type="ECO:0000256" key="3">
    <source>
        <dbReference type="ARBA" id="ARBA00022723"/>
    </source>
</evidence>
<dbReference type="PROSITE" id="PS51134">
    <property type="entry name" value="ZF_TFIIB"/>
    <property type="match status" value="1"/>
</dbReference>
<dbReference type="GO" id="GO:0008270">
    <property type="term" value="F:zinc ion binding"/>
    <property type="evidence" value="ECO:0007669"/>
    <property type="project" value="UniProtKB-KW"/>
</dbReference>
<evidence type="ECO:0000256" key="4">
    <source>
        <dbReference type="ARBA" id="ARBA00022771"/>
    </source>
</evidence>
<comment type="caution">
    <text evidence="14">The sequence shown here is derived from an EMBL/GenBank/DDBJ whole genome shotgun (WGS) entry which is preliminary data.</text>
</comment>